<dbReference type="GO" id="GO:0005524">
    <property type="term" value="F:ATP binding"/>
    <property type="evidence" value="ECO:0007669"/>
    <property type="project" value="InterPro"/>
</dbReference>
<dbReference type="GO" id="GO:0006508">
    <property type="term" value="P:proteolysis"/>
    <property type="evidence" value="ECO:0007669"/>
    <property type="project" value="InterPro"/>
</dbReference>
<keyword evidence="1" id="KW-0472">Membrane</keyword>
<evidence type="ECO:0000256" key="1">
    <source>
        <dbReference type="SAM" id="Phobius"/>
    </source>
</evidence>
<dbReference type="EMBL" id="CAFBMB010000028">
    <property type="protein sequence ID" value="CAB4893482.1"/>
    <property type="molecule type" value="Genomic_DNA"/>
</dbReference>
<dbReference type="SUPFAM" id="SSF54211">
    <property type="entry name" value="Ribosomal protein S5 domain 2-like"/>
    <property type="match status" value="1"/>
</dbReference>
<dbReference type="Pfam" id="PF05362">
    <property type="entry name" value="Lon_C"/>
    <property type="match status" value="1"/>
</dbReference>
<reference evidence="3" key="1">
    <citation type="submission" date="2020-05" db="EMBL/GenBank/DDBJ databases">
        <authorList>
            <person name="Chiriac C."/>
            <person name="Salcher M."/>
            <person name="Ghai R."/>
            <person name="Kavagutti S V."/>
        </authorList>
    </citation>
    <scope>NUCLEOTIDE SEQUENCE</scope>
</reference>
<organism evidence="3">
    <name type="scientific">freshwater metagenome</name>
    <dbReference type="NCBI Taxonomy" id="449393"/>
    <lineage>
        <taxon>unclassified sequences</taxon>
        <taxon>metagenomes</taxon>
        <taxon>ecological metagenomes</taxon>
    </lineage>
</organism>
<evidence type="ECO:0000313" key="3">
    <source>
        <dbReference type="EMBL" id="CAB4893482.1"/>
    </source>
</evidence>
<dbReference type="AlphaFoldDB" id="A0A6J7FBB5"/>
<dbReference type="Gene3D" id="3.30.230.10">
    <property type="match status" value="1"/>
</dbReference>
<gene>
    <name evidence="3" type="ORF">UFOPK3516_00549</name>
</gene>
<dbReference type="GO" id="GO:0004252">
    <property type="term" value="F:serine-type endopeptidase activity"/>
    <property type="evidence" value="ECO:0007669"/>
    <property type="project" value="InterPro"/>
</dbReference>
<keyword evidence="1" id="KW-1133">Transmembrane helix</keyword>
<keyword evidence="1" id="KW-0812">Transmembrane</keyword>
<dbReference type="InterPro" id="IPR008269">
    <property type="entry name" value="Lon_proteolytic"/>
</dbReference>
<name>A0A6J7FBB5_9ZZZZ</name>
<feature type="transmembrane region" description="Helical" evidence="1">
    <location>
        <begin position="55"/>
        <end position="77"/>
    </location>
</feature>
<protein>
    <submittedName>
        <fullName evidence="3">Unannotated protein</fullName>
    </submittedName>
</protein>
<feature type="domain" description="Lon proteolytic" evidence="2">
    <location>
        <begin position="175"/>
        <end position="240"/>
    </location>
</feature>
<dbReference type="InterPro" id="IPR014721">
    <property type="entry name" value="Ribsml_uS5_D2-typ_fold_subgr"/>
</dbReference>
<dbReference type="PANTHER" id="PTHR10046">
    <property type="entry name" value="ATP DEPENDENT LON PROTEASE FAMILY MEMBER"/>
    <property type="match status" value="1"/>
</dbReference>
<evidence type="ECO:0000259" key="2">
    <source>
        <dbReference type="Pfam" id="PF05362"/>
    </source>
</evidence>
<sequence>MKRRTSSPTIRLRAFYPGRRAEFFSKLACVQVNNSRFAERVPSASRTLPHRTLRAGLAALLFATVAVSAAACSSSGMSLDDMGKLRNIDGGTAMTIPALWAGTSSDGTEVGGIEAAVVKVLAHKDGVNPVDLISIDSAGAGPQWRAATVQAAAVATLLSARNPQDIDLGFTVTGPIDGPSAGGILTVGILANLTQTPLLRGVTMTGTISPDGSIGEVGGVPTKLAAAAAAGYTTAVVPEGSFLGMDEKTGTQFTVADVKKSLGITVVPVRTVFEAFTTLTGEVYAAAPPVPVEPSASSEAAIESTTRAMASRLAIAVASAPAGIDSDTLQLATSSVATMQSQIVLNEWARAYGVGAFAYLRLARASGAAEAQGWVDAQGIDAAKTRLQTEVQTALAEATAARDSAVANVGSQLEDVIYLPGALGWATYAIASYQGVLDDLAVSTSADAIVRAGRILSEERVGVRDMLPDALTVLAGMPSRTRVPSEKVRTFMAGYADLLERAGDANVDYYVTLAGNDLRADGTFADDAMTASIAQLKKNIAAAPEPTTMDETLTATATALTYYVMSTGYLAGAQSYGLELRDADLRASAFSQMMDKAVDSGAVTVEAFADWLRAEDLTVGYPLWCSRWGTAGAIEYRGTAQAGNAAWVGLNETWYDAVSLFMLTAISSEGASDATNTG</sequence>
<dbReference type="GO" id="GO:0030163">
    <property type="term" value="P:protein catabolic process"/>
    <property type="evidence" value="ECO:0007669"/>
    <property type="project" value="InterPro"/>
</dbReference>
<accession>A0A6J7FBB5</accession>
<proteinExistence type="predicted"/>
<dbReference type="InterPro" id="IPR027065">
    <property type="entry name" value="Lon_Prtase"/>
</dbReference>
<dbReference type="InterPro" id="IPR020568">
    <property type="entry name" value="Ribosomal_Su5_D2-typ_SF"/>
</dbReference>
<dbReference type="GO" id="GO:0004176">
    <property type="term" value="F:ATP-dependent peptidase activity"/>
    <property type="evidence" value="ECO:0007669"/>
    <property type="project" value="InterPro"/>
</dbReference>